<dbReference type="SMART" id="SM00184">
    <property type="entry name" value="RING"/>
    <property type="match status" value="1"/>
</dbReference>
<gene>
    <name evidence="6" type="ORF">BP5796_10018</name>
</gene>
<dbReference type="AlphaFoldDB" id="A0A3D8QU04"/>
<keyword evidence="1" id="KW-0479">Metal-binding</keyword>
<keyword evidence="2 4" id="KW-0863">Zinc-finger</keyword>
<name>A0A3D8QU04_9HELO</name>
<dbReference type="InterPro" id="IPR013083">
    <property type="entry name" value="Znf_RING/FYVE/PHD"/>
</dbReference>
<evidence type="ECO:0000256" key="4">
    <source>
        <dbReference type="PROSITE-ProRule" id="PRU00175"/>
    </source>
</evidence>
<evidence type="ECO:0000259" key="5">
    <source>
        <dbReference type="PROSITE" id="PS50089"/>
    </source>
</evidence>
<dbReference type="InterPro" id="IPR001841">
    <property type="entry name" value="Znf_RING"/>
</dbReference>
<keyword evidence="3" id="KW-0862">Zinc</keyword>
<organism evidence="6 7">
    <name type="scientific">Coleophoma crateriformis</name>
    <dbReference type="NCBI Taxonomy" id="565419"/>
    <lineage>
        <taxon>Eukaryota</taxon>
        <taxon>Fungi</taxon>
        <taxon>Dikarya</taxon>
        <taxon>Ascomycota</taxon>
        <taxon>Pezizomycotina</taxon>
        <taxon>Leotiomycetes</taxon>
        <taxon>Helotiales</taxon>
        <taxon>Dermateaceae</taxon>
        <taxon>Coleophoma</taxon>
    </lineage>
</organism>
<evidence type="ECO:0000256" key="2">
    <source>
        <dbReference type="ARBA" id="ARBA00022771"/>
    </source>
</evidence>
<evidence type="ECO:0000256" key="1">
    <source>
        <dbReference type="ARBA" id="ARBA00022723"/>
    </source>
</evidence>
<protein>
    <recommendedName>
        <fullName evidence="5">RING-type domain-containing protein</fullName>
    </recommendedName>
</protein>
<accession>A0A3D8QU04</accession>
<dbReference type="InterPro" id="IPR018957">
    <property type="entry name" value="Znf_C3HC4_RING-type"/>
</dbReference>
<feature type="domain" description="RING-type" evidence="5">
    <location>
        <begin position="125"/>
        <end position="174"/>
    </location>
</feature>
<dbReference type="OrthoDB" id="8062037at2759"/>
<evidence type="ECO:0000256" key="3">
    <source>
        <dbReference type="ARBA" id="ARBA00022833"/>
    </source>
</evidence>
<comment type="caution">
    <text evidence="6">The sequence shown here is derived from an EMBL/GenBank/DDBJ whole genome shotgun (WGS) entry which is preliminary data.</text>
</comment>
<dbReference type="Proteomes" id="UP000256328">
    <property type="component" value="Unassembled WGS sequence"/>
</dbReference>
<dbReference type="Gene3D" id="3.30.40.10">
    <property type="entry name" value="Zinc/RING finger domain, C3HC4 (zinc finger)"/>
    <property type="match status" value="1"/>
</dbReference>
<dbReference type="EMBL" id="PDLN01000015">
    <property type="protein sequence ID" value="RDW65326.1"/>
    <property type="molecule type" value="Genomic_DNA"/>
</dbReference>
<dbReference type="SUPFAM" id="SSF57850">
    <property type="entry name" value="RING/U-box"/>
    <property type="match status" value="1"/>
</dbReference>
<reference evidence="6 7" key="1">
    <citation type="journal article" date="2018" name="IMA Fungus">
        <title>IMA Genome-F 9: Draft genome sequence of Annulohypoxylon stygium, Aspergillus mulundensis, Berkeleyomyces basicola (syn. Thielaviopsis basicola), Ceratocystis smalleyi, two Cercospora beticola strains, Coleophoma cylindrospora, Fusarium fracticaudum, Phialophora cf. hyalina, and Morchella septimelata.</title>
        <authorList>
            <person name="Wingfield B.D."/>
            <person name="Bills G.F."/>
            <person name="Dong Y."/>
            <person name="Huang W."/>
            <person name="Nel W.J."/>
            <person name="Swalarsk-Parry B.S."/>
            <person name="Vaghefi N."/>
            <person name="Wilken P.M."/>
            <person name="An Z."/>
            <person name="de Beer Z.W."/>
            <person name="De Vos L."/>
            <person name="Chen L."/>
            <person name="Duong T.A."/>
            <person name="Gao Y."/>
            <person name="Hammerbacher A."/>
            <person name="Kikkert J.R."/>
            <person name="Li Y."/>
            <person name="Li H."/>
            <person name="Li K."/>
            <person name="Li Q."/>
            <person name="Liu X."/>
            <person name="Ma X."/>
            <person name="Naidoo K."/>
            <person name="Pethybridge S.J."/>
            <person name="Sun J."/>
            <person name="Steenkamp E.T."/>
            <person name="van der Nest M.A."/>
            <person name="van Wyk S."/>
            <person name="Wingfield M.J."/>
            <person name="Xiong C."/>
            <person name="Yue Q."/>
            <person name="Zhang X."/>
        </authorList>
    </citation>
    <scope>NUCLEOTIDE SEQUENCE [LARGE SCALE GENOMIC DNA]</scope>
    <source>
        <strain evidence="6 7">BP5796</strain>
    </source>
</reference>
<dbReference type="PROSITE" id="PS50089">
    <property type="entry name" value="ZF_RING_2"/>
    <property type="match status" value="1"/>
</dbReference>
<evidence type="ECO:0000313" key="7">
    <source>
        <dbReference type="Proteomes" id="UP000256328"/>
    </source>
</evidence>
<dbReference type="Pfam" id="PF00097">
    <property type="entry name" value="zf-C3HC4"/>
    <property type="match status" value="1"/>
</dbReference>
<proteinExistence type="predicted"/>
<sequence>MESLHAFLGMRIFFWRLRKVCEDAHNLNRWKEVVARNFSEPLNDTDFEWLQSSLIPLIEAYPWPGQPALPPVFGAANNLPLHFDLRYLPDAMRPKADRRANEQQLSLRRNIEMRPRFVGPLNDVCPICRDELGNFPHEPVQVTCCRQIFCRACLVSWYDVDPPGAGATTCPLCRAEQVAEAVVDPSPESGTAHNAETPWWIKVLRNDDNMHGERAA</sequence>
<keyword evidence="7" id="KW-1185">Reference proteome</keyword>
<evidence type="ECO:0000313" key="6">
    <source>
        <dbReference type="EMBL" id="RDW65326.1"/>
    </source>
</evidence>
<dbReference type="GO" id="GO:0008270">
    <property type="term" value="F:zinc ion binding"/>
    <property type="evidence" value="ECO:0007669"/>
    <property type="project" value="UniProtKB-KW"/>
</dbReference>